<dbReference type="InterPro" id="IPR011050">
    <property type="entry name" value="Pectin_lyase_fold/virulence"/>
</dbReference>
<evidence type="ECO:0000313" key="2">
    <source>
        <dbReference type="EMBL" id="GAA0854570.1"/>
    </source>
</evidence>
<gene>
    <name evidence="2" type="ORF">GCM10009114_10940</name>
</gene>
<reference evidence="2 3" key="1">
    <citation type="journal article" date="2019" name="Int. J. Syst. Evol. Microbiol.">
        <title>The Global Catalogue of Microorganisms (GCM) 10K type strain sequencing project: providing services to taxonomists for standard genome sequencing and annotation.</title>
        <authorList>
            <consortium name="The Broad Institute Genomics Platform"/>
            <consortium name="The Broad Institute Genome Sequencing Center for Infectious Disease"/>
            <person name="Wu L."/>
            <person name="Ma J."/>
        </authorList>
    </citation>
    <scope>NUCLEOTIDE SEQUENCE [LARGE SCALE GENOMIC DNA]</scope>
    <source>
        <strain evidence="2 3">JCM 15896</strain>
    </source>
</reference>
<comment type="caution">
    <text evidence="2">The sequence shown here is derived from an EMBL/GenBank/DDBJ whole genome shotgun (WGS) entry which is preliminary data.</text>
</comment>
<name>A0ABN1LEI5_9ALTE</name>
<dbReference type="Proteomes" id="UP001500359">
    <property type="component" value="Unassembled WGS sequence"/>
</dbReference>
<organism evidence="2 3">
    <name type="scientific">Aliiglaciecola litoralis</name>
    <dbReference type="NCBI Taxonomy" id="582857"/>
    <lineage>
        <taxon>Bacteria</taxon>
        <taxon>Pseudomonadati</taxon>
        <taxon>Pseudomonadota</taxon>
        <taxon>Gammaproteobacteria</taxon>
        <taxon>Alteromonadales</taxon>
        <taxon>Alteromonadaceae</taxon>
        <taxon>Aliiglaciecola</taxon>
    </lineage>
</organism>
<keyword evidence="3" id="KW-1185">Reference proteome</keyword>
<dbReference type="InterPro" id="IPR039448">
    <property type="entry name" value="Beta_helix"/>
</dbReference>
<dbReference type="InterPro" id="IPR012334">
    <property type="entry name" value="Pectin_lyas_fold"/>
</dbReference>
<feature type="domain" description="Right handed beta helix" evidence="1">
    <location>
        <begin position="128"/>
        <end position="295"/>
    </location>
</feature>
<proteinExistence type="predicted"/>
<evidence type="ECO:0000259" key="1">
    <source>
        <dbReference type="Pfam" id="PF13229"/>
    </source>
</evidence>
<dbReference type="SUPFAM" id="SSF51126">
    <property type="entry name" value="Pectin lyase-like"/>
    <property type="match status" value="1"/>
</dbReference>
<dbReference type="Gene3D" id="2.160.20.10">
    <property type="entry name" value="Single-stranded right-handed beta-helix, Pectin lyase-like"/>
    <property type="match status" value="2"/>
</dbReference>
<dbReference type="RefSeq" id="WP_343857342.1">
    <property type="nucleotide sequence ID" value="NZ_BAAAFD010000002.1"/>
</dbReference>
<sequence length="463" mass="49707">MKIQNLSSLIHYVQWLYRPLFIFIVTTLSLFTSLVAQSQCDTLPDQSAYLRSILDAQKVASIPAGETWRVDQLELKDDESLFGLGTICKASSSEYALKVTGNNVQIKDLTFAPQTVSGQPNCDIHLAEGSQHVKIESNHFVGQTYSAVCAAVDSAVGGQPYFIPASNIIIQSNTFDGYVRPLFLHSVSNITISNNIISRTLRDAIRLRENNGYVIISNNQFIDIGNGVNVTDTQDAIDSFWSGQKLVISDNIVKTTEGVGFDIKGVDPDNIQIGSRSVIIANNLISETRFSAIVLHGDLDTDAGNYSVILDANIIEDSVRSASYADAAIWAKGSIKHLTISNNQLRSNLARGITVQTRSGESDGSVSDVHINGNIVINNGVGSAPSSIGIYLQGVQGAIVTGNTAGNDPTLSNATTRFGIYATKLTDGIVKNNLLTCNSNTQISITGTNLIVSDNLQTNASCP</sequence>
<dbReference type="EMBL" id="BAAAFD010000002">
    <property type="protein sequence ID" value="GAA0854570.1"/>
    <property type="molecule type" value="Genomic_DNA"/>
</dbReference>
<dbReference type="SMART" id="SM00710">
    <property type="entry name" value="PbH1"/>
    <property type="match status" value="8"/>
</dbReference>
<evidence type="ECO:0000313" key="3">
    <source>
        <dbReference type="Proteomes" id="UP001500359"/>
    </source>
</evidence>
<dbReference type="Pfam" id="PF13229">
    <property type="entry name" value="Beta_helix"/>
    <property type="match status" value="1"/>
</dbReference>
<dbReference type="InterPro" id="IPR006626">
    <property type="entry name" value="PbH1"/>
</dbReference>
<protein>
    <recommendedName>
        <fullName evidence="1">Right handed beta helix domain-containing protein</fullName>
    </recommendedName>
</protein>
<accession>A0ABN1LEI5</accession>